<keyword evidence="1" id="KW-0732">Signal</keyword>
<accession>A0A7H9AKS7</accession>
<proteinExistence type="predicted"/>
<dbReference type="PROSITE" id="PS51257">
    <property type="entry name" value="PROKAR_LIPOPROTEIN"/>
    <property type="match status" value="1"/>
</dbReference>
<keyword evidence="2" id="KW-0449">Lipoprotein</keyword>
<name>A0A7H9AKS7_9FLAO</name>
<dbReference type="EMBL" id="CP058595">
    <property type="protein sequence ID" value="QLG44038.1"/>
    <property type="molecule type" value="Genomic_DNA"/>
</dbReference>
<feature type="signal peptide" evidence="1">
    <location>
        <begin position="1"/>
        <end position="22"/>
    </location>
</feature>
<dbReference type="InterPro" id="IPR041662">
    <property type="entry name" value="SusD-like_2"/>
</dbReference>
<reference evidence="2 3" key="1">
    <citation type="journal article" date="2006" name="Int. J. Syst. Evol. Microbiol.">
        <title>Costertonia aggregata gen. nov., sp. nov., a mesophilic marine bacterium of the family Flavobacteriaceae, isolated from a mature biofilm.</title>
        <authorList>
            <person name="Kwon K.K."/>
            <person name="Lee Y.K."/>
            <person name="Lee H.K."/>
        </authorList>
    </citation>
    <scope>NUCLEOTIDE SEQUENCE [LARGE SCALE GENOMIC DNA]</scope>
    <source>
        <strain evidence="2 3">KCCM 42265</strain>
    </source>
</reference>
<dbReference type="InterPro" id="IPR011990">
    <property type="entry name" value="TPR-like_helical_dom_sf"/>
</dbReference>
<gene>
    <name evidence="2" type="ORF">HYG79_01285</name>
</gene>
<dbReference type="Pfam" id="PF12771">
    <property type="entry name" value="SusD-like_2"/>
    <property type="match status" value="1"/>
</dbReference>
<organism evidence="2 3">
    <name type="scientific">Costertonia aggregata</name>
    <dbReference type="NCBI Taxonomy" id="343403"/>
    <lineage>
        <taxon>Bacteria</taxon>
        <taxon>Pseudomonadati</taxon>
        <taxon>Bacteroidota</taxon>
        <taxon>Flavobacteriia</taxon>
        <taxon>Flavobacteriales</taxon>
        <taxon>Flavobacteriaceae</taxon>
        <taxon>Costertonia</taxon>
    </lineage>
</organism>
<dbReference type="Gene3D" id="1.25.40.390">
    <property type="match status" value="1"/>
</dbReference>
<evidence type="ECO:0000256" key="1">
    <source>
        <dbReference type="SAM" id="SignalP"/>
    </source>
</evidence>
<dbReference type="AlphaFoldDB" id="A0A7H9AKS7"/>
<dbReference type="KEGG" id="cagg:HYG79_01285"/>
<dbReference type="Proteomes" id="UP000509302">
    <property type="component" value="Chromosome"/>
</dbReference>
<dbReference type="SUPFAM" id="SSF48452">
    <property type="entry name" value="TPR-like"/>
    <property type="match status" value="1"/>
</dbReference>
<sequence length="494" mass="54156">MKKKYLKSVMVTAIVVLFAACSDDYYDVNTPSNTATVDELRMQDLMGPVILSTMQGQRSAELAFGNYVQNFVSTGGGAIGQTTASGLWSQVYLNVLPNVKIIKDKAIESNAPHIGAVADILTAINIGIATDTWDNIPFSEASEGPDNNFPTFDTQESVYDQIFAVLDNAIAALEAPDNSSFTLGDSDLVYGGDMEKWLRTAYTIKARYQLHLVNKGIIPASDVLTTLEGAYTSTEDDFQVFFDERNINPWYSAEVLARATGNLSNDIASQLVSSMNGDNYPFEGGVITIDPRLPLFAENGGEDEYKGFVSGSAGLAPDGSEANSRFRTDGYYTSIDSPLMLISYAEAKFIEAEAAFLANGGTTTSVGSNTVAYTAYLEGIQASMDMYGVDGTDYLADGAIAVGEAGLMLNHIMKEKYIHNFLNPETFVDFRRYDFSDEVFVGLQIRQEEASDDSDFFGQWFRRAEYPASELNRNEANVLANQELPIVPVWWDRD</sequence>
<evidence type="ECO:0000313" key="3">
    <source>
        <dbReference type="Proteomes" id="UP000509302"/>
    </source>
</evidence>
<keyword evidence="3" id="KW-1185">Reference proteome</keyword>
<protein>
    <submittedName>
        <fullName evidence="2">SusD/RagB family nutrient-binding outer membrane lipoprotein</fullName>
    </submittedName>
</protein>
<dbReference type="RefSeq" id="WP_179240374.1">
    <property type="nucleotide sequence ID" value="NZ_CP058595.1"/>
</dbReference>
<evidence type="ECO:0000313" key="2">
    <source>
        <dbReference type="EMBL" id="QLG44038.1"/>
    </source>
</evidence>
<feature type="chain" id="PRO_5028843651" evidence="1">
    <location>
        <begin position="23"/>
        <end position="494"/>
    </location>
</feature>